<reference evidence="1 2" key="1">
    <citation type="submission" date="2015-11" db="EMBL/GenBank/DDBJ databases">
        <authorList>
            <person name="Varghese N."/>
        </authorList>
    </citation>
    <scope>NUCLEOTIDE SEQUENCE [LARGE SCALE GENOMIC DNA]</scope>
    <source>
        <strain evidence="1 2">JGI-24</strain>
    </source>
</reference>
<organism evidence="1 2">
    <name type="scientific">Kryptobacter tengchongensis</name>
    <dbReference type="NCBI Taxonomy" id="1643429"/>
    <lineage>
        <taxon>Bacteria</taxon>
        <taxon>Pseudomonadati</taxon>
        <taxon>Candidatus Kryptoniota</taxon>
        <taxon>Candidatus Kryptobacter</taxon>
    </lineage>
</organism>
<keyword evidence="1" id="KW-0966">Cell projection</keyword>
<protein>
    <submittedName>
        <fullName evidence="1">Flagellar operon protein</fullName>
    </submittedName>
</protein>
<keyword evidence="1" id="KW-0969">Cilium</keyword>
<dbReference type="OrthoDB" id="165650at2"/>
<accession>A0A656DB37</accession>
<dbReference type="AlphaFoldDB" id="A0A656DB37"/>
<dbReference type="Proteomes" id="UP000243065">
    <property type="component" value="Unassembled WGS sequence"/>
</dbReference>
<dbReference type="RefSeq" id="WP_072150925.1">
    <property type="nucleotide sequence ID" value="NZ_CZVU01000116.1"/>
</dbReference>
<dbReference type="Pfam" id="PF12611">
    <property type="entry name" value="Flagellar_put"/>
    <property type="match status" value="1"/>
</dbReference>
<gene>
    <name evidence="1" type="ORF">JGI24_01664</name>
</gene>
<evidence type="ECO:0000313" key="1">
    <source>
        <dbReference type="EMBL" id="CUT05328.1"/>
    </source>
</evidence>
<dbReference type="InterPro" id="IPR013367">
    <property type="entry name" value="Flagellar_put"/>
</dbReference>
<name>A0A656DB37_KRYT1</name>
<proteinExistence type="predicted"/>
<sequence length="129" mass="14378">MSIEVNGVKVPFVPAGGVETLRKESSGIKIPDFGSRFDEILKGEIERVKFSNHALKRMGERDVKLSDEEMKLLNDAVVRAEQKNAKDVLILLRDIAFIVNVKNKTVITVVDGESMREHVFTNIDGAVII</sequence>
<keyword evidence="2" id="KW-1185">Reference proteome</keyword>
<evidence type="ECO:0000313" key="2">
    <source>
        <dbReference type="Proteomes" id="UP000243065"/>
    </source>
</evidence>
<keyword evidence="1" id="KW-0282">Flagellum</keyword>
<dbReference type="NCBIfam" id="TIGR02530">
    <property type="entry name" value="flg_new"/>
    <property type="match status" value="1"/>
</dbReference>
<dbReference type="EMBL" id="CZVU01000116">
    <property type="protein sequence ID" value="CUT05328.1"/>
    <property type="molecule type" value="Genomic_DNA"/>
</dbReference>